<feature type="domain" description="NAD-dependent epimerase/dehydratase" evidence="2">
    <location>
        <begin position="8"/>
        <end position="234"/>
    </location>
</feature>
<dbReference type="PANTHER" id="PTHR43000">
    <property type="entry name" value="DTDP-D-GLUCOSE 4,6-DEHYDRATASE-RELATED"/>
    <property type="match status" value="1"/>
</dbReference>
<dbReference type="InterPro" id="IPR036291">
    <property type="entry name" value="NAD(P)-bd_dom_sf"/>
</dbReference>
<reference evidence="4 6" key="2">
    <citation type="journal article" date="2019" name="Nat. Med.">
        <title>A library of human gut bacterial isolates paired with longitudinal multiomics data enables mechanistic microbiome research.</title>
        <authorList>
            <person name="Poyet M."/>
            <person name="Groussin M."/>
            <person name="Gibbons S.M."/>
            <person name="Avila-Pacheco J."/>
            <person name="Jiang X."/>
            <person name="Kearney S.M."/>
            <person name="Perrotta A.R."/>
            <person name="Berdy B."/>
            <person name="Zhao S."/>
            <person name="Lieberman T.D."/>
            <person name="Swanson P.K."/>
            <person name="Smith M."/>
            <person name="Roesemann S."/>
            <person name="Alexander J.E."/>
            <person name="Rich S.A."/>
            <person name="Livny J."/>
            <person name="Vlamakis H."/>
            <person name="Clish C."/>
            <person name="Bullock K."/>
            <person name="Deik A."/>
            <person name="Scott J."/>
            <person name="Pierce K.A."/>
            <person name="Xavier R.J."/>
            <person name="Alm E.J."/>
        </authorList>
    </citation>
    <scope>NUCLEOTIDE SEQUENCE [LARGE SCALE GENOMIC DNA]</scope>
    <source>
        <strain evidence="4 6">BIOML-A4</strain>
    </source>
</reference>
<dbReference type="EMBL" id="WMZU01000039">
    <property type="protein sequence ID" value="MTS28861.1"/>
    <property type="molecule type" value="Genomic_DNA"/>
</dbReference>
<dbReference type="Proteomes" id="UP000472755">
    <property type="component" value="Unassembled WGS sequence"/>
</dbReference>
<evidence type="ECO:0000313" key="6">
    <source>
        <dbReference type="Proteomes" id="UP000472755"/>
    </source>
</evidence>
<proteinExistence type="inferred from homology"/>
<evidence type="ECO:0000256" key="1">
    <source>
        <dbReference type="ARBA" id="ARBA00007637"/>
    </source>
</evidence>
<dbReference type="SUPFAM" id="SSF51735">
    <property type="entry name" value="NAD(P)-binding Rossmann-fold domains"/>
    <property type="match status" value="1"/>
</dbReference>
<evidence type="ECO:0000313" key="5">
    <source>
        <dbReference type="Proteomes" id="UP000032483"/>
    </source>
</evidence>
<protein>
    <submittedName>
        <fullName evidence="3 4">Epimerase</fullName>
    </submittedName>
</protein>
<accession>A0A0D8IX20</accession>
<evidence type="ECO:0000313" key="3">
    <source>
        <dbReference type="EMBL" id="KJF39240.1"/>
    </source>
</evidence>
<sequence length="307" mass="33449">MRTLHRAIVTGATGAVGTALVRVLAERDIAVTVLCRPGSVRRENIPQHPRVRVCFADLTRLREAAVELDDSCDAFFHLAWTGTVGAARNDMFQQNKNVEYALEAVELAASLGCKIFVGAGSQAEYGRVEGKLCADTPVFPENGYGIAKLCAGQMTRIACAQKGIQHVWARILSVYGPYDNPNSMVMSGISALLRGECPRYTPGEQEWDYLYSEDAAQALLLMAEKGKSGMVYPLGSGQTQRLKNYIAAIRDAVNPALPVALGALPYPENQVMYLCADISSLTQDVGFRPRVSFEEGIQKTVDWAKGR</sequence>
<comment type="caution">
    <text evidence="3">The sequence shown here is derived from an EMBL/GenBank/DDBJ whole genome shotgun (WGS) entry which is preliminary data.</text>
</comment>
<dbReference type="PATRIC" id="fig|1550024.3.peg.3112"/>
<reference evidence="3" key="1">
    <citation type="submission" date="2015-02" db="EMBL/GenBank/DDBJ databases">
        <title>A novel member of the family Ruminococcaceae isolated from human feces.</title>
        <authorList>
            <person name="Shkoporov A.N."/>
            <person name="Chaplin A.V."/>
            <person name="Motuzova O.V."/>
            <person name="Kafarskaia L.I."/>
            <person name="Khokhlova E.V."/>
            <person name="Efimov B.A."/>
        </authorList>
    </citation>
    <scope>NUCLEOTIDE SEQUENCE [LARGE SCALE GENOMIC DNA]</scope>
    <source>
        <strain evidence="3">585-1</strain>
    </source>
</reference>
<evidence type="ECO:0000313" key="4">
    <source>
        <dbReference type="EMBL" id="MTS28861.1"/>
    </source>
</evidence>
<dbReference type="Pfam" id="PF01370">
    <property type="entry name" value="Epimerase"/>
    <property type="match status" value="1"/>
</dbReference>
<dbReference type="GeneID" id="42857610"/>
<dbReference type="EMBL" id="JXXK01000021">
    <property type="protein sequence ID" value="KJF39240.1"/>
    <property type="molecule type" value="Genomic_DNA"/>
</dbReference>
<dbReference type="Proteomes" id="UP000032483">
    <property type="component" value="Unassembled WGS sequence"/>
</dbReference>
<dbReference type="Gene3D" id="3.40.50.720">
    <property type="entry name" value="NAD(P)-binding Rossmann-like Domain"/>
    <property type="match status" value="1"/>
</dbReference>
<organism evidence="3 5">
    <name type="scientific">Ruthenibacterium lactatiformans</name>
    <dbReference type="NCBI Taxonomy" id="1550024"/>
    <lineage>
        <taxon>Bacteria</taxon>
        <taxon>Bacillati</taxon>
        <taxon>Bacillota</taxon>
        <taxon>Clostridia</taxon>
        <taxon>Eubacteriales</taxon>
        <taxon>Oscillospiraceae</taxon>
        <taxon>Ruthenibacterium</taxon>
    </lineage>
</organism>
<name>A0A0D8IX20_9FIRM</name>
<evidence type="ECO:0000259" key="2">
    <source>
        <dbReference type="Pfam" id="PF01370"/>
    </source>
</evidence>
<keyword evidence="5" id="KW-1185">Reference proteome</keyword>
<dbReference type="RefSeq" id="WP_009325525.1">
    <property type="nucleotide sequence ID" value="NZ_CAUBPW010000019.1"/>
</dbReference>
<comment type="similarity">
    <text evidence="1">Belongs to the NAD(P)-dependent epimerase/dehydratase family.</text>
</comment>
<dbReference type="AlphaFoldDB" id="A0A0D8IX20"/>
<dbReference type="InterPro" id="IPR001509">
    <property type="entry name" value="Epimerase_deHydtase"/>
</dbReference>
<gene>
    <name evidence="4" type="ORF">GMD59_16460</name>
    <name evidence="3" type="ORF">TQ39_13645</name>
</gene>